<dbReference type="Pfam" id="PF01040">
    <property type="entry name" value="UbiA"/>
    <property type="match status" value="1"/>
</dbReference>
<dbReference type="EMBL" id="PSNX01000020">
    <property type="protein sequence ID" value="PPE64926.1"/>
    <property type="molecule type" value="Genomic_DNA"/>
</dbReference>
<dbReference type="GO" id="GO:0005886">
    <property type="term" value="C:plasma membrane"/>
    <property type="evidence" value="ECO:0007669"/>
    <property type="project" value="TreeGrafter"/>
</dbReference>
<organism evidence="7 8">
    <name type="scientific">Caldimonas caldifontis</name>
    <dbReference type="NCBI Taxonomy" id="1452508"/>
    <lineage>
        <taxon>Bacteria</taxon>
        <taxon>Pseudomonadati</taxon>
        <taxon>Pseudomonadota</taxon>
        <taxon>Betaproteobacteria</taxon>
        <taxon>Burkholderiales</taxon>
        <taxon>Sphaerotilaceae</taxon>
        <taxon>Caldimonas</taxon>
    </lineage>
</organism>
<comment type="caution">
    <text evidence="7">The sequence shown here is derived from an EMBL/GenBank/DDBJ whole genome shotgun (WGS) entry which is preliminary data.</text>
</comment>
<dbReference type="GO" id="GO:0009247">
    <property type="term" value="P:glycolipid biosynthetic process"/>
    <property type="evidence" value="ECO:0007669"/>
    <property type="project" value="TreeGrafter"/>
</dbReference>
<dbReference type="SUPFAM" id="SSF56784">
    <property type="entry name" value="HAD-like"/>
    <property type="match status" value="1"/>
</dbReference>
<dbReference type="NCBIfam" id="NF006088">
    <property type="entry name" value="PRK08238.1"/>
    <property type="match status" value="1"/>
</dbReference>
<reference evidence="7 8" key="1">
    <citation type="submission" date="2018-02" db="EMBL/GenBank/DDBJ databases">
        <title>Reclassifiation of [Polyangium] brachysporum DSM 7029 as Guopingzhaonella breviflexa gen. nov., sp. nov., a member of the family Comamonadaceae.</title>
        <authorList>
            <person name="Tang B."/>
        </authorList>
    </citation>
    <scope>NUCLEOTIDE SEQUENCE [LARGE SCALE GENOMIC DNA]</scope>
    <source>
        <strain evidence="7 8">BCRC 80649</strain>
    </source>
</reference>
<feature type="transmembrane region" description="Helical" evidence="6">
    <location>
        <begin position="262"/>
        <end position="287"/>
    </location>
</feature>
<dbReference type="GO" id="GO:0016765">
    <property type="term" value="F:transferase activity, transferring alkyl or aryl (other than methyl) groups"/>
    <property type="evidence" value="ECO:0007669"/>
    <property type="project" value="InterPro"/>
</dbReference>
<accession>A0A2S5SQE5</accession>
<keyword evidence="3 6" id="KW-0812">Transmembrane</keyword>
<proteinExistence type="predicted"/>
<dbReference type="InterPro" id="IPR036412">
    <property type="entry name" value="HAD-like_sf"/>
</dbReference>
<keyword evidence="7" id="KW-0808">Transferase</keyword>
<gene>
    <name evidence="7" type="ORF">C1704_16930</name>
</gene>
<evidence type="ECO:0000256" key="5">
    <source>
        <dbReference type="ARBA" id="ARBA00023136"/>
    </source>
</evidence>
<dbReference type="Proteomes" id="UP000238605">
    <property type="component" value="Unassembled WGS sequence"/>
</dbReference>
<feature type="transmembrane region" description="Helical" evidence="6">
    <location>
        <begin position="200"/>
        <end position="216"/>
    </location>
</feature>
<dbReference type="InterPro" id="IPR039653">
    <property type="entry name" value="Prenyltransferase"/>
</dbReference>
<dbReference type="OrthoDB" id="9803632at2"/>
<evidence type="ECO:0000313" key="7">
    <source>
        <dbReference type="EMBL" id="PPE64926.1"/>
    </source>
</evidence>
<evidence type="ECO:0000256" key="1">
    <source>
        <dbReference type="ARBA" id="ARBA00004141"/>
    </source>
</evidence>
<protein>
    <submittedName>
        <fullName evidence="7">UbiA family prenyltransferase</fullName>
    </submittedName>
</protein>
<dbReference type="PANTHER" id="PTHR11048:SF5">
    <property type="entry name" value="DECAPRENYL-PHOSPHATE PHOSPHORIBOSYLTRANSFERASE"/>
    <property type="match status" value="1"/>
</dbReference>
<sequence length="475" mass="52714">MDPVTKTVPLCVDCDGTLLRTDLLHEAVFLLVKSAPWKIMLLPWWLLKGKAYLKDRLAQLVSFSWGTLPFNDEVVALVREAKASGRTVVLTTASHHTQAQGIARHLNLFDDVLASDAQLNLCGRHKGNDLASRYGERGFDYIGNDRADLDVWSRARKGTVVSASDSLAHAARQVTDVERVITPPRPGFKTYLKGLRVHQWLKNLLVFVPLVAAHAWDSPDGVRAALLAFMAFSLCASAVYVLNDLVDLEADRRHVRKRNRPFASGLIPIWQGSLMVPVLLVGAFGLAALLPTGFVLVLAFYFCLTLAYSLVLKRRVIVDVLMLAGLYTLRVIAGGAATAIVPSFWLLAFSMFIFLSLAVVKRYSELLITLQQHKDQPAGRGYTVQDLPVLMSIGTGSGMVAVLVFALYINNPEITEIYSNPLWLWLVPPLLLYWVSRLWMKAHRGEVDDDPVVFAVRDWQSLLVVAISAVLFLMA</sequence>
<feature type="transmembrane region" description="Helical" evidence="6">
    <location>
        <begin position="389"/>
        <end position="410"/>
    </location>
</feature>
<evidence type="ECO:0000256" key="2">
    <source>
        <dbReference type="ARBA" id="ARBA00022475"/>
    </source>
</evidence>
<dbReference type="Gene3D" id="1.10.357.140">
    <property type="entry name" value="UbiA prenyltransferase"/>
    <property type="match status" value="1"/>
</dbReference>
<dbReference type="PANTHER" id="PTHR11048">
    <property type="entry name" value="PRENYLTRANSFERASES"/>
    <property type="match status" value="1"/>
</dbReference>
<feature type="transmembrane region" description="Helical" evidence="6">
    <location>
        <begin position="339"/>
        <end position="360"/>
    </location>
</feature>
<feature type="transmembrane region" description="Helical" evidence="6">
    <location>
        <begin position="222"/>
        <end position="242"/>
    </location>
</feature>
<dbReference type="InterPro" id="IPR044878">
    <property type="entry name" value="UbiA_sf"/>
</dbReference>
<evidence type="ECO:0000256" key="4">
    <source>
        <dbReference type="ARBA" id="ARBA00022989"/>
    </source>
</evidence>
<keyword evidence="5 6" id="KW-0472">Membrane</keyword>
<keyword evidence="8" id="KW-1185">Reference proteome</keyword>
<dbReference type="AlphaFoldDB" id="A0A2S5SQE5"/>
<feature type="transmembrane region" description="Helical" evidence="6">
    <location>
        <begin position="293"/>
        <end position="311"/>
    </location>
</feature>
<dbReference type="CDD" id="cd13963">
    <property type="entry name" value="PT_UbiA_2"/>
    <property type="match status" value="1"/>
</dbReference>
<evidence type="ECO:0000313" key="8">
    <source>
        <dbReference type="Proteomes" id="UP000238605"/>
    </source>
</evidence>
<keyword evidence="2" id="KW-1003">Cell membrane</keyword>
<dbReference type="RefSeq" id="WP_104303921.1">
    <property type="nucleotide sequence ID" value="NZ_PSNX01000020.1"/>
</dbReference>
<dbReference type="InterPro" id="IPR000537">
    <property type="entry name" value="UbiA_prenyltransferase"/>
</dbReference>
<name>A0A2S5SQE5_9BURK</name>
<feature type="transmembrane region" description="Helical" evidence="6">
    <location>
        <begin position="422"/>
        <end position="440"/>
    </location>
</feature>
<dbReference type="InterPro" id="IPR023214">
    <property type="entry name" value="HAD_sf"/>
</dbReference>
<feature type="transmembrane region" description="Helical" evidence="6">
    <location>
        <begin position="452"/>
        <end position="474"/>
    </location>
</feature>
<dbReference type="Gene3D" id="3.40.50.1000">
    <property type="entry name" value="HAD superfamily/HAD-like"/>
    <property type="match status" value="1"/>
</dbReference>
<keyword evidence="4 6" id="KW-1133">Transmembrane helix</keyword>
<comment type="subcellular location">
    <subcellularLocation>
        <location evidence="1">Membrane</location>
        <topology evidence="1">Multi-pass membrane protein</topology>
    </subcellularLocation>
</comment>
<evidence type="ECO:0000256" key="3">
    <source>
        <dbReference type="ARBA" id="ARBA00022692"/>
    </source>
</evidence>
<evidence type="ECO:0000256" key="6">
    <source>
        <dbReference type="SAM" id="Phobius"/>
    </source>
</evidence>